<keyword evidence="3" id="KW-1185">Reference proteome</keyword>
<protein>
    <submittedName>
        <fullName evidence="2">Sulfotransferase domain protein</fullName>
    </submittedName>
</protein>
<dbReference type="OrthoDB" id="977108at2"/>
<name>A0A1Y5RZ91_9RHOB</name>
<sequence length="310" mass="34968">MEKLDKRPIFVGGCDRSGTTLLASMIGGHSDVNCLPEAQFISRYAGAQRDISSVAADVLEHRRFGLWQMPVSQEDREDILASQDYATLIHKIASLYGRHHNRPEQRIWLDHAPNCIMSVEALLRVFPDAKFIHLVRDGRAVAASWLGMDWGPRHITTVADTWALRLAAGMAAEAKYPESVIRLKYENVVTAPEQEMERLSDFLGISFEEDMLLARGLVLPSRSASTHKLLKENGKTGVSTSALDKWKTTLTQRQIELFEHRTGDLLGLVGYDLLHTEPRAPSKRESVDVLWQEFSGRARNLLKKKKRQSL</sequence>
<evidence type="ECO:0000313" key="3">
    <source>
        <dbReference type="Proteomes" id="UP000193307"/>
    </source>
</evidence>
<organism evidence="2 3">
    <name type="scientific">Pacificibacter marinus</name>
    <dbReference type="NCBI Taxonomy" id="658057"/>
    <lineage>
        <taxon>Bacteria</taxon>
        <taxon>Pseudomonadati</taxon>
        <taxon>Pseudomonadota</taxon>
        <taxon>Alphaproteobacteria</taxon>
        <taxon>Rhodobacterales</taxon>
        <taxon>Roseobacteraceae</taxon>
        <taxon>Pacificibacter</taxon>
    </lineage>
</organism>
<dbReference type="AlphaFoldDB" id="A0A1Y5RZ91"/>
<dbReference type="STRING" id="658057.SAMN04488032_108215"/>
<dbReference type="InterPro" id="IPR027417">
    <property type="entry name" value="P-loop_NTPase"/>
</dbReference>
<dbReference type="RefSeq" id="WP_085847998.1">
    <property type="nucleotide sequence ID" value="NZ_FNZV01000008.1"/>
</dbReference>
<dbReference type="PANTHER" id="PTHR12788:SF10">
    <property type="entry name" value="PROTEIN-TYROSINE SULFOTRANSFERASE"/>
    <property type="match status" value="1"/>
</dbReference>
<dbReference type="InterPro" id="IPR026634">
    <property type="entry name" value="TPST-like"/>
</dbReference>
<reference evidence="2 3" key="1">
    <citation type="submission" date="2017-03" db="EMBL/GenBank/DDBJ databases">
        <authorList>
            <person name="Afonso C.L."/>
            <person name="Miller P.J."/>
            <person name="Scott M.A."/>
            <person name="Spackman E."/>
            <person name="Goraichik I."/>
            <person name="Dimitrov K.M."/>
            <person name="Suarez D.L."/>
            <person name="Swayne D.E."/>
        </authorList>
    </citation>
    <scope>NUCLEOTIDE SEQUENCE [LARGE SCALE GENOMIC DNA]</scope>
    <source>
        <strain evidence="2 3">CECT 7971</strain>
    </source>
</reference>
<dbReference type="GO" id="GO:0008476">
    <property type="term" value="F:protein-tyrosine sulfotransferase activity"/>
    <property type="evidence" value="ECO:0007669"/>
    <property type="project" value="InterPro"/>
</dbReference>
<evidence type="ECO:0000313" key="2">
    <source>
        <dbReference type="EMBL" id="SLN29104.1"/>
    </source>
</evidence>
<evidence type="ECO:0000256" key="1">
    <source>
        <dbReference type="ARBA" id="ARBA00022679"/>
    </source>
</evidence>
<dbReference type="Pfam" id="PF13469">
    <property type="entry name" value="Sulfotransfer_3"/>
    <property type="match status" value="1"/>
</dbReference>
<accession>A0A1Y5RZ91</accession>
<gene>
    <name evidence="2" type="ORF">PAM7971_01092</name>
</gene>
<keyword evidence="1 2" id="KW-0808">Transferase</keyword>
<dbReference type="EMBL" id="FWFW01000003">
    <property type="protein sequence ID" value="SLN29104.1"/>
    <property type="molecule type" value="Genomic_DNA"/>
</dbReference>
<dbReference type="SUPFAM" id="SSF52540">
    <property type="entry name" value="P-loop containing nucleoside triphosphate hydrolases"/>
    <property type="match status" value="1"/>
</dbReference>
<dbReference type="PANTHER" id="PTHR12788">
    <property type="entry name" value="PROTEIN-TYROSINE SULFOTRANSFERASE 2"/>
    <property type="match status" value="1"/>
</dbReference>
<proteinExistence type="predicted"/>
<dbReference type="Proteomes" id="UP000193307">
    <property type="component" value="Unassembled WGS sequence"/>
</dbReference>
<dbReference type="Gene3D" id="3.40.50.300">
    <property type="entry name" value="P-loop containing nucleotide triphosphate hydrolases"/>
    <property type="match status" value="1"/>
</dbReference>